<dbReference type="FunFam" id="3.10.20.370:FF:000001">
    <property type="entry name" value="Retrovirus-related Pol polyprotein from transposon 17.6-like protein"/>
    <property type="match status" value="1"/>
</dbReference>
<evidence type="ECO:0000313" key="11">
    <source>
        <dbReference type="EMBL" id="CAF4369055.1"/>
    </source>
</evidence>
<dbReference type="Gene3D" id="2.40.70.10">
    <property type="entry name" value="Acid Proteases"/>
    <property type="match status" value="1"/>
</dbReference>
<feature type="non-terminal residue" evidence="11">
    <location>
        <position position="1"/>
    </location>
</feature>
<dbReference type="Gene3D" id="1.10.340.70">
    <property type="match status" value="1"/>
</dbReference>
<dbReference type="InterPro" id="IPR001969">
    <property type="entry name" value="Aspartic_peptidase_AS"/>
</dbReference>
<dbReference type="FunFam" id="3.30.420.10:FF:000032">
    <property type="entry name" value="Retrovirus-related Pol polyprotein from transposon 297-like Protein"/>
    <property type="match status" value="1"/>
</dbReference>
<gene>
    <name evidence="11" type="ORF">SRO942_LOCUS37740</name>
</gene>
<feature type="region of interest" description="Disordered" evidence="8">
    <location>
        <begin position="837"/>
        <end position="879"/>
    </location>
</feature>
<feature type="compositionally biased region" description="Acidic residues" evidence="8">
    <location>
        <begin position="801"/>
        <end position="810"/>
    </location>
</feature>
<dbReference type="Pfam" id="PF17921">
    <property type="entry name" value="Integrase_H2C2"/>
    <property type="match status" value="1"/>
</dbReference>
<protein>
    <recommendedName>
        <fullName evidence="1">RNA-directed DNA polymerase</fullName>
        <ecNumber evidence="1">2.7.7.49</ecNumber>
    </recommendedName>
</protein>
<evidence type="ECO:0000259" key="9">
    <source>
        <dbReference type="PROSITE" id="PS50878"/>
    </source>
</evidence>
<keyword evidence="7" id="KW-0695">RNA-directed DNA polymerase</keyword>
<evidence type="ECO:0000256" key="2">
    <source>
        <dbReference type="ARBA" id="ARBA00022679"/>
    </source>
</evidence>
<evidence type="ECO:0000256" key="8">
    <source>
        <dbReference type="SAM" id="MobiDB-lite"/>
    </source>
</evidence>
<comment type="caution">
    <text evidence="11">The sequence shown here is derived from an EMBL/GenBank/DDBJ whole genome shotgun (WGS) entry which is preliminary data.</text>
</comment>
<dbReference type="GO" id="GO:0003964">
    <property type="term" value="F:RNA-directed DNA polymerase activity"/>
    <property type="evidence" value="ECO:0007669"/>
    <property type="project" value="UniProtKB-KW"/>
</dbReference>
<dbReference type="SUPFAM" id="SSF56672">
    <property type="entry name" value="DNA/RNA polymerases"/>
    <property type="match status" value="1"/>
</dbReference>
<dbReference type="InterPro" id="IPR001584">
    <property type="entry name" value="Integrase_cat-core"/>
</dbReference>
<dbReference type="InterPro" id="IPR041588">
    <property type="entry name" value="Integrase_H2C2"/>
</dbReference>
<dbReference type="Proteomes" id="UP000681722">
    <property type="component" value="Unassembled WGS sequence"/>
</dbReference>
<dbReference type="Pfam" id="PF17917">
    <property type="entry name" value="RT_RNaseH"/>
    <property type="match status" value="1"/>
</dbReference>
<evidence type="ECO:0000256" key="4">
    <source>
        <dbReference type="ARBA" id="ARBA00022722"/>
    </source>
</evidence>
<keyword evidence="6" id="KW-0378">Hydrolase</keyword>
<dbReference type="Gene3D" id="3.30.420.10">
    <property type="entry name" value="Ribonuclease H-like superfamily/Ribonuclease H"/>
    <property type="match status" value="1"/>
</dbReference>
<dbReference type="GO" id="GO:0006508">
    <property type="term" value="P:proteolysis"/>
    <property type="evidence" value="ECO:0007669"/>
    <property type="project" value="InterPro"/>
</dbReference>
<keyword evidence="5" id="KW-0255">Endonuclease</keyword>
<dbReference type="Pfam" id="PF13975">
    <property type="entry name" value="gag-asp_proteas"/>
    <property type="match status" value="1"/>
</dbReference>
<dbReference type="CDD" id="cd00303">
    <property type="entry name" value="retropepsin_like"/>
    <property type="match status" value="1"/>
</dbReference>
<dbReference type="Pfam" id="PF00665">
    <property type="entry name" value="rve"/>
    <property type="match status" value="1"/>
</dbReference>
<dbReference type="InterPro" id="IPR050951">
    <property type="entry name" value="Retrovirus_Pol_polyprotein"/>
</dbReference>
<dbReference type="InterPro" id="IPR012337">
    <property type="entry name" value="RNaseH-like_sf"/>
</dbReference>
<keyword evidence="3" id="KW-0548">Nucleotidyltransferase</keyword>
<dbReference type="GO" id="GO:0004519">
    <property type="term" value="F:endonuclease activity"/>
    <property type="evidence" value="ECO:0007669"/>
    <property type="project" value="UniProtKB-KW"/>
</dbReference>
<evidence type="ECO:0000256" key="5">
    <source>
        <dbReference type="ARBA" id="ARBA00022759"/>
    </source>
</evidence>
<evidence type="ECO:0000313" key="12">
    <source>
        <dbReference type="Proteomes" id="UP000681722"/>
    </source>
</evidence>
<feature type="domain" description="Integrase catalytic" evidence="10">
    <location>
        <begin position="1014"/>
        <end position="1178"/>
    </location>
</feature>
<feature type="region of interest" description="Disordered" evidence="8">
    <location>
        <begin position="796"/>
        <end position="822"/>
    </location>
</feature>
<evidence type="ECO:0000256" key="3">
    <source>
        <dbReference type="ARBA" id="ARBA00022695"/>
    </source>
</evidence>
<reference evidence="11" key="1">
    <citation type="submission" date="2021-02" db="EMBL/GenBank/DDBJ databases">
        <authorList>
            <person name="Nowell W R."/>
        </authorList>
    </citation>
    <scope>NUCLEOTIDE SEQUENCE</scope>
</reference>
<proteinExistence type="predicted"/>
<dbReference type="Gene3D" id="3.30.70.270">
    <property type="match status" value="2"/>
</dbReference>
<accession>A0A8S2V1M0</accession>
<dbReference type="GO" id="GO:0004190">
    <property type="term" value="F:aspartic-type endopeptidase activity"/>
    <property type="evidence" value="ECO:0007669"/>
    <property type="project" value="InterPro"/>
</dbReference>
<dbReference type="InterPro" id="IPR000477">
    <property type="entry name" value="RT_dom"/>
</dbReference>
<dbReference type="InterPro" id="IPR021109">
    <property type="entry name" value="Peptidase_aspartic_dom_sf"/>
</dbReference>
<dbReference type="PANTHER" id="PTHR37984">
    <property type="entry name" value="PROTEIN CBG26694"/>
    <property type="match status" value="1"/>
</dbReference>
<name>A0A8S2V1M0_9BILA</name>
<sequence length="1303" mass="148293">SKTDRLFQMRTIRPQCSDVSAGFRIVGSGDGDDPETHKTPSFSTTSSPIYISVQVNSLPQHAIVDTGSSVTIIHQNLLKKIHHKKLIFKRKSYDSANCTSLDILGEIQLEIKVGRQKTLISADVASNLVADLILGHDWLKQNNAIIDVPNQQVTLINPTGQNTVTPFTQPPHLQFPVLLIDQITLSPHSETWVDVTVSSLFGQKTGMLFEPKIELRNKAIFAASALVNVNDHTTKIHIVNANDRRHTLPKHSKLGTISYHSGTLVCLTESSAAEGSNSRIPVGSSCDSASHQCDICKRNFISGNDLQIHLRNLCYPQELRQQISNLTSHIEQPKQCKQLQNLLWKYGKLFDTREPSVVKTTLRHAIDTGNHRPIYVPPYRRSYQADRDVAQEASKLFQQRVVEHTTSPWSSPVVLVKKKDGTTRFCVDFSKLNAITVPDKFPLPKIDDIFDTLSDSEYFTTLDFKAGYFQIPLDPKDRPKTAFSTRDDRYQFTVLPQGVTNGPPTFQRIINYILGPTKWKYSLAYLDDVIIYSRTFEEHLLHLEEILSRLTEANFRLNIDKCNIAKQAINFLGHRIEHGKLMPDPGKIRGLLDTKPPTTSKEAYRFVKAAEYYRKFIPHFSQIAIPLYKYAPNTSNNGKRIKSEKIVFSDIDLQAFNHLKQILTADLILRIPNETRPFKLQTDASDIGIGAVLMQTYPNGDLPVAYFSQKLSSTQTKWSTTEKECYAILAAIEKWHKYLDGREFVLETDHKPLVQLNVKAQINAKCERWRLKLQQYRFSLKYIKGHENTMADYLSRSPVDDPCEDPDEYPEIYSKSTQTDSNDSLCQPILAVITRSAAKKEQPQQAPTNLHTSVDGTLDSSEDVQVQSPRIPVDGSDEQVRQAVSKENVNRIIPFTLDDIREQQKLEPLVQQIVNNIAANKHYFITDGILMRQQSHPLPSVPFVPKGRLRADILTIYHDTPANGAHFGRDKTIRRIQERYFWPSMLRDIRNHIQSCVPCCQNNHQRRKAPGSLKPIKPPEGVWQLLSMDFHGPIIPTSQRGNKYIISATDILSKFVVAKAVRDCTAETAASFLNEELILKYGTPRAILTDNGTHFTAKMMDELFKRVGVTHLYSTPYHPMTNGQVERFNATMDAKIASLSNDRRTNWDEQLPFVTFNYNTSIHSTTGIIPFELMHGRSPVLPFDQQQPVVSLSQDPEHVQKLTDYLSDMTDDARATILKQQNQYTQRYNKNRSDPTYKPGDLVLIKTLNPRHKFDIRHEGPFRIIHRIATKTYIVQHVKKTTLTRQVTVDVIIPLYERVDLCN</sequence>
<dbReference type="PROSITE" id="PS00141">
    <property type="entry name" value="ASP_PROTEASE"/>
    <property type="match status" value="1"/>
</dbReference>
<dbReference type="PROSITE" id="PS50994">
    <property type="entry name" value="INTEGRASE"/>
    <property type="match status" value="1"/>
</dbReference>
<dbReference type="PANTHER" id="PTHR37984:SF5">
    <property type="entry name" value="PROTEIN NYNRIN-LIKE"/>
    <property type="match status" value="1"/>
</dbReference>
<keyword evidence="4" id="KW-0540">Nuclease</keyword>
<dbReference type="InterPro" id="IPR041373">
    <property type="entry name" value="RT_RNaseH"/>
</dbReference>
<dbReference type="InterPro" id="IPR036397">
    <property type="entry name" value="RNaseH_sf"/>
</dbReference>
<feature type="domain" description="Reverse transcriptase" evidence="9">
    <location>
        <begin position="397"/>
        <end position="576"/>
    </location>
</feature>
<dbReference type="OrthoDB" id="420169at2759"/>
<dbReference type="CDD" id="cd09274">
    <property type="entry name" value="RNase_HI_RT_Ty3"/>
    <property type="match status" value="1"/>
</dbReference>
<dbReference type="Pfam" id="PF00078">
    <property type="entry name" value="RVT_1"/>
    <property type="match status" value="1"/>
</dbReference>
<evidence type="ECO:0000256" key="1">
    <source>
        <dbReference type="ARBA" id="ARBA00012493"/>
    </source>
</evidence>
<dbReference type="InterPro" id="IPR043502">
    <property type="entry name" value="DNA/RNA_pol_sf"/>
</dbReference>
<feature type="compositionally biased region" description="Polar residues" evidence="8">
    <location>
        <begin position="843"/>
        <end position="868"/>
    </location>
</feature>
<dbReference type="SUPFAM" id="SSF53098">
    <property type="entry name" value="Ribonuclease H-like"/>
    <property type="match status" value="1"/>
</dbReference>
<dbReference type="GO" id="GO:0015074">
    <property type="term" value="P:DNA integration"/>
    <property type="evidence" value="ECO:0007669"/>
    <property type="project" value="InterPro"/>
</dbReference>
<dbReference type="GO" id="GO:0003676">
    <property type="term" value="F:nucleic acid binding"/>
    <property type="evidence" value="ECO:0007669"/>
    <property type="project" value="InterPro"/>
</dbReference>
<dbReference type="Gene3D" id="3.10.10.10">
    <property type="entry name" value="HIV Type 1 Reverse Transcriptase, subunit A, domain 1"/>
    <property type="match status" value="1"/>
</dbReference>
<dbReference type="SUPFAM" id="SSF50630">
    <property type="entry name" value="Acid proteases"/>
    <property type="match status" value="1"/>
</dbReference>
<dbReference type="FunFam" id="1.10.340.70:FF:000001">
    <property type="entry name" value="Retrovirus-related Pol polyprotein from transposon gypsy-like Protein"/>
    <property type="match status" value="1"/>
</dbReference>
<organism evidence="11 12">
    <name type="scientific">Didymodactylos carnosus</name>
    <dbReference type="NCBI Taxonomy" id="1234261"/>
    <lineage>
        <taxon>Eukaryota</taxon>
        <taxon>Metazoa</taxon>
        <taxon>Spiralia</taxon>
        <taxon>Gnathifera</taxon>
        <taxon>Rotifera</taxon>
        <taxon>Eurotatoria</taxon>
        <taxon>Bdelloidea</taxon>
        <taxon>Philodinida</taxon>
        <taxon>Philodinidae</taxon>
        <taxon>Didymodactylos</taxon>
    </lineage>
</organism>
<dbReference type="EC" id="2.7.7.49" evidence="1"/>
<evidence type="ECO:0000256" key="6">
    <source>
        <dbReference type="ARBA" id="ARBA00022801"/>
    </source>
</evidence>
<evidence type="ECO:0000256" key="7">
    <source>
        <dbReference type="ARBA" id="ARBA00022918"/>
    </source>
</evidence>
<dbReference type="PROSITE" id="PS50878">
    <property type="entry name" value="RT_POL"/>
    <property type="match status" value="1"/>
</dbReference>
<dbReference type="InterPro" id="IPR043128">
    <property type="entry name" value="Rev_trsase/Diguanyl_cyclase"/>
</dbReference>
<evidence type="ECO:0000259" key="10">
    <source>
        <dbReference type="PROSITE" id="PS50994"/>
    </source>
</evidence>
<dbReference type="EMBL" id="CAJOBC010088466">
    <property type="protein sequence ID" value="CAF4369055.1"/>
    <property type="molecule type" value="Genomic_DNA"/>
</dbReference>
<keyword evidence="2" id="KW-0808">Transferase</keyword>
<dbReference type="CDD" id="cd01647">
    <property type="entry name" value="RT_LTR"/>
    <property type="match status" value="1"/>
</dbReference>